<dbReference type="InterPro" id="IPR003313">
    <property type="entry name" value="AraC-bd"/>
</dbReference>
<dbReference type="GO" id="GO:0003700">
    <property type="term" value="F:DNA-binding transcription factor activity"/>
    <property type="evidence" value="ECO:0007669"/>
    <property type="project" value="InterPro"/>
</dbReference>
<gene>
    <name evidence="5" type="ORF">H9831_06055</name>
</gene>
<dbReference type="Pfam" id="PF12833">
    <property type="entry name" value="HTH_18"/>
    <property type="match status" value="1"/>
</dbReference>
<dbReference type="Pfam" id="PF02311">
    <property type="entry name" value="AraC_binding"/>
    <property type="match status" value="1"/>
</dbReference>
<dbReference type="Gene3D" id="2.60.120.280">
    <property type="entry name" value="Regulatory protein AraC"/>
    <property type="match status" value="1"/>
</dbReference>
<dbReference type="InterPro" id="IPR009057">
    <property type="entry name" value="Homeodomain-like_sf"/>
</dbReference>
<organism evidence="5 6">
    <name type="scientific">Candidatus Eisenbergiella pullistercoris</name>
    <dbReference type="NCBI Taxonomy" id="2838555"/>
    <lineage>
        <taxon>Bacteria</taxon>
        <taxon>Bacillati</taxon>
        <taxon>Bacillota</taxon>
        <taxon>Clostridia</taxon>
        <taxon>Lachnospirales</taxon>
        <taxon>Lachnospiraceae</taxon>
        <taxon>Eisenbergiella</taxon>
    </lineage>
</organism>
<dbReference type="EMBL" id="DXDD01000077">
    <property type="protein sequence ID" value="HIY60230.1"/>
    <property type="molecule type" value="Genomic_DNA"/>
</dbReference>
<evidence type="ECO:0000256" key="3">
    <source>
        <dbReference type="ARBA" id="ARBA00023163"/>
    </source>
</evidence>
<dbReference type="InterPro" id="IPR018062">
    <property type="entry name" value="HTH_AraC-typ_CS"/>
</dbReference>
<dbReference type="PANTHER" id="PTHR43280">
    <property type="entry name" value="ARAC-FAMILY TRANSCRIPTIONAL REGULATOR"/>
    <property type="match status" value="1"/>
</dbReference>
<dbReference type="PROSITE" id="PS01124">
    <property type="entry name" value="HTH_ARAC_FAMILY_2"/>
    <property type="match status" value="1"/>
</dbReference>
<dbReference type="PANTHER" id="PTHR43280:SF2">
    <property type="entry name" value="HTH-TYPE TRANSCRIPTIONAL REGULATOR EXSA"/>
    <property type="match status" value="1"/>
</dbReference>
<evidence type="ECO:0000313" key="5">
    <source>
        <dbReference type="EMBL" id="HIY60230.1"/>
    </source>
</evidence>
<keyword evidence="2" id="KW-0238">DNA-binding</keyword>
<accession>A0A9D1YNM3</accession>
<comment type="caution">
    <text evidence="5">The sequence shown here is derived from an EMBL/GenBank/DDBJ whole genome shotgun (WGS) entry which is preliminary data.</text>
</comment>
<evidence type="ECO:0000256" key="2">
    <source>
        <dbReference type="ARBA" id="ARBA00023125"/>
    </source>
</evidence>
<dbReference type="SUPFAM" id="SSF46689">
    <property type="entry name" value="Homeodomain-like"/>
    <property type="match status" value="2"/>
</dbReference>
<evidence type="ECO:0000313" key="6">
    <source>
        <dbReference type="Proteomes" id="UP000824007"/>
    </source>
</evidence>
<evidence type="ECO:0000259" key="4">
    <source>
        <dbReference type="PROSITE" id="PS01124"/>
    </source>
</evidence>
<sequence length="299" mass="34211">MKTKDSIPGPVQSRRIIHTPSPFARASLLHLQEAGTLQALAPHRSERSGMASCLFFLVLSGCGKLRCEEGEYELQKGDCVFLDCRKPYSHETGGAAQGLEPEKSAPALWSLQWCHFYGPNMNAIYRKYRERGGKPVFHPKHPEAYGAILDELSEIAGSADYVRDMRIQERLSALLVLLMEDAWDVKKRTHAGTAALDVQQVKEYLDENFREKITLDELAARFFINKYYLISLFRERYGMTVNAYLNQVRVTYVKEQLRFTDRTVEELAEELQIGPSWLSRLFRKVEGVSPAGFRKSWRA</sequence>
<proteinExistence type="predicted"/>
<name>A0A9D1YNM3_9FIRM</name>
<feature type="domain" description="HTH araC/xylS-type" evidence="4">
    <location>
        <begin position="199"/>
        <end position="296"/>
    </location>
</feature>
<keyword evidence="3" id="KW-0804">Transcription</keyword>
<evidence type="ECO:0000256" key="1">
    <source>
        <dbReference type="ARBA" id="ARBA00023015"/>
    </source>
</evidence>
<dbReference type="PROSITE" id="PS00041">
    <property type="entry name" value="HTH_ARAC_FAMILY_1"/>
    <property type="match status" value="1"/>
</dbReference>
<dbReference type="InterPro" id="IPR018060">
    <property type="entry name" value="HTH_AraC"/>
</dbReference>
<dbReference type="AlphaFoldDB" id="A0A9D1YNM3"/>
<dbReference type="Gene3D" id="1.10.10.60">
    <property type="entry name" value="Homeodomain-like"/>
    <property type="match status" value="2"/>
</dbReference>
<dbReference type="InterPro" id="IPR037923">
    <property type="entry name" value="HTH-like"/>
</dbReference>
<dbReference type="Proteomes" id="UP000824007">
    <property type="component" value="Unassembled WGS sequence"/>
</dbReference>
<protein>
    <submittedName>
        <fullName evidence="5">AraC family transcriptional regulator</fullName>
    </submittedName>
</protein>
<dbReference type="SMART" id="SM00342">
    <property type="entry name" value="HTH_ARAC"/>
    <property type="match status" value="1"/>
</dbReference>
<reference evidence="5" key="2">
    <citation type="submission" date="2021-04" db="EMBL/GenBank/DDBJ databases">
        <authorList>
            <person name="Gilroy R."/>
        </authorList>
    </citation>
    <scope>NUCLEOTIDE SEQUENCE</scope>
    <source>
        <strain evidence="5">ChiSxjej3B15-24422</strain>
    </source>
</reference>
<dbReference type="GO" id="GO:0043565">
    <property type="term" value="F:sequence-specific DNA binding"/>
    <property type="evidence" value="ECO:0007669"/>
    <property type="project" value="InterPro"/>
</dbReference>
<keyword evidence="1" id="KW-0805">Transcription regulation</keyword>
<dbReference type="SUPFAM" id="SSF51215">
    <property type="entry name" value="Regulatory protein AraC"/>
    <property type="match status" value="1"/>
</dbReference>
<reference evidence="5" key="1">
    <citation type="journal article" date="2021" name="PeerJ">
        <title>Extensive microbial diversity within the chicken gut microbiome revealed by metagenomics and culture.</title>
        <authorList>
            <person name="Gilroy R."/>
            <person name="Ravi A."/>
            <person name="Getino M."/>
            <person name="Pursley I."/>
            <person name="Horton D.L."/>
            <person name="Alikhan N.F."/>
            <person name="Baker D."/>
            <person name="Gharbi K."/>
            <person name="Hall N."/>
            <person name="Watson M."/>
            <person name="Adriaenssens E.M."/>
            <person name="Foster-Nyarko E."/>
            <person name="Jarju S."/>
            <person name="Secka A."/>
            <person name="Antonio M."/>
            <person name="Oren A."/>
            <person name="Chaudhuri R.R."/>
            <person name="La Ragione R."/>
            <person name="Hildebrand F."/>
            <person name="Pallen M.J."/>
        </authorList>
    </citation>
    <scope>NUCLEOTIDE SEQUENCE</scope>
    <source>
        <strain evidence="5">ChiSxjej3B15-24422</strain>
    </source>
</reference>